<feature type="compositionally biased region" description="Low complexity" evidence="2">
    <location>
        <begin position="22"/>
        <end position="53"/>
    </location>
</feature>
<dbReference type="Gene3D" id="3.30.40.10">
    <property type="entry name" value="Zinc/RING finger domain, C3HC4 (zinc finger)"/>
    <property type="match status" value="1"/>
</dbReference>
<feature type="region of interest" description="Disordered" evidence="2">
    <location>
        <begin position="658"/>
        <end position="687"/>
    </location>
</feature>
<dbReference type="PROSITE" id="PS50089">
    <property type="entry name" value="ZF_RING_2"/>
    <property type="match status" value="1"/>
</dbReference>
<evidence type="ECO:0000313" key="4">
    <source>
        <dbReference type="EMBL" id="GBF94385.1"/>
    </source>
</evidence>
<reference evidence="4 5" key="1">
    <citation type="journal article" date="2018" name="Sci. Rep.">
        <title>Raphidocelis subcapitata (=Pseudokirchneriella subcapitata) provides an insight into genome evolution and environmental adaptations in the Sphaeropleales.</title>
        <authorList>
            <person name="Suzuki S."/>
            <person name="Yamaguchi H."/>
            <person name="Nakajima N."/>
            <person name="Kawachi M."/>
        </authorList>
    </citation>
    <scope>NUCLEOTIDE SEQUENCE [LARGE SCALE GENOMIC DNA]</scope>
    <source>
        <strain evidence="4 5">NIES-35</strain>
    </source>
</reference>
<evidence type="ECO:0000256" key="2">
    <source>
        <dbReference type="SAM" id="MobiDB-lite"/>
    </source>
</evidence>
<keyword evidence="1" id="KW-0862">Zinc</keyword>
<dbReference type="AlphaFoldDB" id="A0A2V0PBB5"/>
<sequence length="799" mass="80233">MPTPRRSARQPAGRAADVVELADSQPAAPEGAAAPAAAAAQAAVADAAAAAAPAQPPPPADEEDPAEGATCLVCLDAMTDAGTHRAAALRCGHLFGEACIRQWLQQGQRRCPQCNKKARPRDVCVLYNLPVAVAPAPAPAPAPPPEDAAAIAELRAQLERERREREALSLQLQAQQQRSQQALQQLAQGQTAHGGAARGPLNSDGHPLLAPQRYAASRPLPAMQPQAAAGPLGPQQSILVPSESIVWQQLQQQHQYLMHQQFRHQQQLQFQQHQQQQRQSQRPVGITVGVKRPAGSREPEVVDLTGGDGGGSADAGAGAGAGGGGSISAGRPGGGAAAAEVAAAAAQPHLRLVPLPGWGRGSDAGSGGSSSRCEPAIPPGGLHVAQIYRCSASRAFSLEGSTLLLAEAAAPAGGAGAWGSSAQQRLRKTSIYVPDAPVYIPLPGATTVRAVCPQPGSKLVAVGTAGAGLLLASTESDTIVHSLALPGGAAVWSAAWSAACDQQLLLGLDHGRLALVDLRMTGRAHKGLVLCASGERTLGRQPLLRVAPLPCGLGGGGGGGGGGGSGGLSLVATPGGVYTFSDRGGGAFAPLLDARALGGGSCESISVEPCDGDGPLLCASFRSRLGGGGGFGLSQAQPTQQQERPAAHLLYRLAAAGGDEEREARSGGPSLSLGPSPGDSGSVSGGAYAALPPPLTAELAGHSSSRVATSGAFARLPSSGAGAGGLAFLSGDEATSSLAGWDCGSGAPLRRWPWAAFEGPVVQVAAADRGAGGGRAPLIAALCETQLMLFEWAPDAPAV</sequence>
<feature type="compositionally biased region" description="Low complexity" evidence="2">
    <location>
        <begin position="181"/>
        <end position="199"/>
    </location>
</feature>
<dbReference type="SUPFAM" id="SSF57850">
    <property type="entry name" value="RING/U-box"/>
    <property type="match status" value="1"/>
</dbReference>
<dbReference type="SUPFAM" id="SSF50978">
    <property type="entry name" value="WD40 repeat-like"/>
    <property type="match status" value="1"/>
</dbReference>
<dbReference type="GO" id="GO:0016567">
    <property type="term" value="P:protein ubiquitination"/>
    <property type="evidence" value="ECO:0007669"/>
    <property type="project" value="InterPro"/>
</dbReference>
<dbReference type="PANTHER" id="PTHR16047:SF7">
    <property type="entry name" value="E3 UBIQUITIN-PROTEIN LIGASE RFWD3"/>
    <property type="match status" value="1"/>
</dbReference>
<keyword evidence="1" id="KW-0479">Metal-binding</keyword>
<feature type="region of interest" description="Disordered" evidence="2">
    <location>
        <begin position="181"/>
        <end position="209"/>
    </location>
</feature>
<feature type="compositionally biased region" description="Low complexity" evidence="2">
    <location>
        <begin position="666"/>
        <end position="687"/>
    </location>
</feature>
<dbReference type="InterPro" id="IPR001841">
    <property type="entry name" value="Znf_RING"/>
</dbReference>
<dbReference type="GO" id="GO:0004842">
    <property type="term" value="F:ubiquitin-protein transferase activity"/>
    <property type="evidence" value="ECO:0007669"/>
    <property type="project" value="InterPro"/>
</dbReference>
<feature type="compositionally biased region" description="Gly residues" evidence="2">
    <location>
        <begin position="306"/>
        <end position="325"/>
    </location>
</feature>
<dbReference type="GO" id="GO:0008270">
    <property type="term" value="F:zinc ion binding"/>
    <property type="evidence" value="ECO:0007669"/>
    <property type="project" value="UniProtKB-KW"/>
</dbReference>
<name>A0A2V0PBB5_9CHLO</name>
<dbReference type="InterPro" id="IPR013083">
    <property type="entry name" value="Znf_RING/FYVE/PHD"/>
</dbReference>
<organism evidence="4 5">
    <name type="scientific">Raphidocelis subcapitata</name>
    <dbReference type="NCBI Taxonomy" id="307507"/>
    <lineage>
        <taxon>Eukaryota</taxon>
        <taxon>Viridiplantae</taxon>
        <taxon>Chlorophyta</taxon>
        <taxon>core chlorophytes</taxon>
        <taxon>Chlorophyceae</taxon>
        <taxon>CS clade</taxon>
        <taxon>Sphaeropleales</taxon>
        <taxon>Selenastraceae</taxon>
        <taxon>Raphidocelis</taxon>
    </lineage>
</organism>
<dbReference type="InterPro" id="IPR036322">
    <property type="entry name" value="WD40_repeat_dom_sf"/>
</dbReference>
<dbReference type="CDD" id="cd16450">
    <property type="entry name" value="mRING-C3HGC3_RFWD3"/>
    <property type="match status" value="1"/>
</dbReference>
<accession>A0A2V0PBB5</accession>
<keyword evidence="1" id="KW-0863">Zinc-finger</keyword>
<evidence type="ECO:0000256" key="1">
    <source>
        <dbReference type="PROSITE-ProRule" id="PRU00175"/>
    </source>
</evidence>
<dbReference type="Proteomes" id="UP000247498">
    <property type="component" value="Unassembled WGS sequence"/>
</dbReference>
<protein>
    <recommendedName>
        <fullName evidence="3">RING-type domain-containing protein</fullName>
    </recommendedName>
</protein>
<feature type="compositionally biased region" description="Low complexity" evidence="2">
    <location>
        <begin position="268"/>
        <end position="282"/>
    </location>
</feature>
<comment type="caution">
    <text evidence="4">The sequence shown here is derived from an EMBL/GenBank/DDBJ whole genome shotgun (WGS) entry which is preliminary data.</text>
</comment>
<dbReference type="STRING" id="307507.A0A2V0PBB5"/>
<dbReference type="InterPro" id="IPR037381">
    <property type="entry name" value="RFWD3"/>
</dbReference>
<feature type="domain" description="RING-type" evidence="3">
    <location>
        <begin position="71"/>
        <end position="115"/>
    </location>
</feature>
<feature type="region of interest" description="Disordered" evidence="2">
    <location>
        <begin position="268"/>
        <end position="325"/>
    </location>
</feature>
<proteinExistence type="predicted"/>
<dbReference type="InParanoid" id="A0A2V0PBB5"/>
<dbReference type="OrthoDB" id="5600418at2759"/>
<evidence type="ECO:0000313" key="5">
    <source>
        <dbReference type="Proteomes" id="UP000247498"/>
    </source>
</evidence>
<gene>
    <name evidence="4" type="ORF">Rsub_07199</name>
</gene>
<evidence type="ECO:0000259" key="3">
    <source>
        <dbReference type="PROSITE" id="PS50089"/>
    </source>
</evidence>
<dbReference type="PANTHER" id="PTHR16047">
    <property type="entry name" value="RFWD3 PROTEIN"/>
    <property type="match status" value="1"/>
</dbReference>
<dbReference type="GO" id="GO:0036297">
    <property type="term" value="P:interstrand cross-link repair"/>
    <property type="evidence" value="ECO:0007669"/>
    <property type="project" value="InterPro"/>
</dbReference>
<dbReference type="Pfam" id="PF13639">
    <property type="entry name" value="zf-RING_2"/>
    <property type="match status" value="1"/>
</dbReference>
<dbReference type="GO" id="GO:0005634">
    <property type="term" value="C:nucleus"/>
    <property type="evidence" value="ECO:0007669"/>
    <property type="project" value="InterPro"/>
</dbReference>
<dbReference type="SMART" id="SM00184">
    <property type="entry name" value="RING"/>
    <property type="match status" value="1"/>
</dbReference>
<keyword evidence="5" id="KW-1185">Reference proteome</keyword>
<feature type="region of interest" description="Disordered" evidence="2">
    <location>
        <begin position="1"/>
        <end position="66"/>
    </location>
</feature>
<dbReference type="EMBL" id="BDRX01000051">
    <property type="protein sequence ID" value="GBF94385.1"/>
    <property type="molecule type" value="Genomic_DNA"/>
</dbReference>